<feature type="domain" description="MCM C-terminal AAA(+) ATPase" evidence="3">
    <location>
        <begin position="209"/>
        <end position="389"/>
    </location>
</feature>
<dbReference type="PROSITE" id="PS50051">
    <property type="entry name" value="MCM_2"/>
    <property type="match status" value="1"/>
</dbReference>
<proteinExistence type="predicted"/>
<dbReference type="InterPro" id="IPR001208">
    <property type="entry name" value="MCM_dom"/>
</dbReference>
<keyword evidence="2" id="KW-0067">ATP-binding</keyword>
<dbReference type="Pfam" id="PF00493">
    <property type="entry name" value="MCM"/>
    <property type="match status" value="1"/>
</dbReference>
<evidence type="ECO:0000313" key="4">
    <source>
        <dbReference type="EMBL" id="QJB00561.1"/>
    </source>
</evidence>
<dbReference type="InterPro" id="IPR027417">
    <property type="entry name" value="P-loop_NTPase"/>
</dbReference>
<dbReference type="Gene3D" id="3.40.50.300">
    <property type="entry name" value="P-loop containing nucleotide triphosphate hydrolases"/>
    <property type="match status" value="1"/>
</dbReference>
<evidence type="ECO:0000256" key="1">
    <source>
        <dbReference type="ARBA" id="ARBA00022741"/>
    </source>
</evidence>
<evidence type="ECO:0000259" key="3">
    <source>
        <dbReference type="PROSITE" id="PS50051"/>
    </source>
</evidence>
<protein>
    <submittedName>
        <fullName evidence="4">Putative helicase</fullName>
    </submittedName>
</protein>
<dbReference type="EMBL" id="MT143696">
    <property type="protein sequence ID" value="QJB00561.1"/>
    <property type="molecule type" value="Genomic_DNA"/>
</dbReference>
<dbReference type="AlphaFoldDB" id="A0A6M3LZ04"/>
<keyword evidence="1" id="KW-0547">Nucleotide-binding</keyword>
<evidence type="ECO:0000256" key="2">
    <source>
        <dbReference type="ARBA" id="ARBA00022840"/>
    </source>
</evidence>
<keyword evidence="4" id="KW-0378">Hydrolase</keyword>
<dbReference type="GO" id="GO:0004386">
    <property type="term" value="F:helicase activity"/>
    <property type="evidence" value="ECO:0007669"/>
    <property type="project" value="UniProtKB-KW"/>
</dbReference>
<dbReference type="GO" id="GO:0005524">
    <property type="term" value="F:ATP binding"/>
    <property type="evidence" value="ECO:0007669"/>
    <property type="project" value="UniProtKB-KW"/>
</dbReference>
<dbReference type="GO" id="GO:0003677">
    <property type="term" value="F:DNA binding"/>
    <property type="evidence" value="ECO:0007669"/>
    <property type="project" value="InterPro"/>
</dbReference>
<name>A0A6M3LZ04_9ZZZZ</name>
<reference evidence="4" key="1">
    <citation type="submission" date="2020-03" db="EMBL/GenBank/DDBJ databases">
        <title>The deep terrestrial virosphere.</title>
        <authorList>
            <person name="Holmfeldt K."/>
            <person name="Nilsson E."/>
            <person name="Simone D."/>
            <person name="Lopez-Fernandez M."/>
            <person name="Wu X."/>
            <person name="de Brujin I."/>
            <person name="Lundin D."/>
            <person name="Andersson A."/>
            <person name="Bertilsson S."/>
            <person name="Dopson M."/>
        </authorList>
    </citation>
    <scope>NUCLEOTIDE SEQUENCE</scope>
    <source>
        <strain evidence="4">MM171A00411</strain>
    </source>
</reference>
<sequence length="609" mass="70319">MAKKEIPENAGVDALWIEALAKGGLEEPKEWTTRDIPAAGRPKSLIQGYLQSWYYELIDNIKEIQFLENGSIINEPGEDMFADWYKDNNIKEYSQTYKLFGFFNTIAHGVHVKEESGWGTEEEFSALLSRIAQRCIEELEYIEKIADIINEKYPGLATPFRTEPSLEQLNEYEQQQYQRKVQEIQERINSNIGDFDKQLKRIEAAKKTDIEKLAKQLNRIVIVGEAVWELVLYGLMSPNAPRMLVNNLDYRACIHVMLAGDISTAKSKVHKICKLVAPKMVIVDDMTKPSLEGVFKIGEGIQEGILDQAQNGSIIVEEFNPQFAKMPLFRRIMDCEYIETHKGGDRKSIDVNTQMLTACNPEADFFLEETSFRSQLKFKEGILTRFDCLIPLTATQVKNEILIDKMHLMTGELEDKIDFTKIKNELDTLAEGMKLIKRVMMTKEQEKRLKDSFKLHNQIDIRRRILQNRPMVLLRDAEGLARFVNTIACVNFSNRKFDGPNKILWANDEDIDKAISLWENLLQFRVQLYGPRANRNLKTIGDEIVLFIHNMSNDSEDGWVDRLSIKHYIINDRALCGESTFYEEWNTLRDSGRIIQKGKRDAKAQVVIR</sequence>
<accession>A0A6M3LZ04</accession>
<organism evidence="4">
    <name type="scientific">viral metagenome</name>
    <dbReference type="NCBI Taxonomy" id="1070528"/>
    <lineage>
        <taxon>unclassified sequences</taxon>
        <taxon>metagenomes</taxon>
        <taxon>organismal metagenomes</taxon>
    </lineage>
</organism>
<keyword evidence="4" id="KW-0347">Helicase</keyword>
<gene>
    <name evidence="4" type="ORF">MM171A00411_0023</name>
</gene>